<dbReference type="EMBL" id="HACG01016262">
    <property type="protein sequence ID" value="CEK63127.1"/>
    <property type="molecule type" value="Transcribed_RNA"/>
</dbReference>
<sequence>MLTSLHTRSVIVKVRSLATVENQIYPDMSGVTQNITMETKRKYNSPTLSVTHFSSM</sequence>
<reference evidence="1" key="1">
    <citation type="submission" date="2014-12" db="EMBL/GenBank/DDBJ databases">
        <title>Insight into the proteome of Arion vulgaris.</title>
        <authorList>
            <person name="Aradska J."/>
            <person name="Bulat T."/>
            <person name="Smidak R."/>
            <person name="Sarate P."/>
            <person name="Gangsoo J."/>
            <person name="Sialana F."/>
            <person name="Bilban M."/>
            <person name="Lubec G."/>
        </authorList>
    </citation>
    <scope>NUCLEOTIDE SEQUENCE</scope>
    <source>
        <tissue evidence="1">Skin</tissue>
    </source>
</reference>
<dbReference type="AlphaFoldDB" id="A0A0B6Z431"/>
<gene>
    <name evidence="1" type="primary">ORF47283</name>
</gene>
<accession>A0A0B6Z431</accession>
<evidence type="ECO:0000313" key="1">
    <source>
        <dbReference type="EMBL" id="CEK63127.1"/>
    </source>
</evidence>
<feature type="non-terminal residue" evidence="1">
    <location>
        <position position="56"/>
    </location>
</feature>
<proteinExistence type="predicted"/>
<organism evidence="1">
    <name type="scientific">Arion vulgaris</name>
    <dbReference type="NCBI Taxonomy" id="1028688"/>
    <lineage>
        <taxon>Eukaryota</taxon>
        <taxon>Metazoa</taxon>
        <taxon>Spiralia</taxon>
        <taxon>Lophotrochozoa</taxon>
        <taxon>Mollusca</taxon>
        <taxon>Gastropoda</taxon>
        <taxon>Heterobranchia</taxon>
        <taxon>Euthyneura</taxon>
        <taxon>Panpulmonata</taxon>
        <taxon>Eupulmonata</taxon>
        <taxon>Stylommatophora</taxon>
        <taxon>Helicina</taxon>
        <taxon>Arionoidea</taxon>
        <taxon>Arionidae</taxon>
        <taxon>Arion</taxon>
    </lineage>
</organism>
<protein>
    <submittedName>
        <fullName evidence="1">Uncharacterized protein</fullName>
    </submittedName>
</protein>
<name>A0A0B6Z431_9EUPU</name>